<comment type="pathway">
    <text evidence="1">Glycan metabolism; pectin degradation; 2-dehydro-3-deoxy-D-gluconate from pectin: step 1/5.</text>
</comment>
<dbReference type="InterPro" id="IPR012334">
    <property type="entry name" value="Pectin_lyas_fold"/>
</dbReference>
<protein>
    <recommendedName>
        <fullName evidence="3">pectinesterase</fullName>
        <ecNumber evidence="3">3.1.1.11</ecNumber>
    </recommendedName>
    <alternativeName>
        <fullName evidence="6">Pectin methylesterase A</fullName>
    </alternativeName>
</protein>
<evidence type="ECO:0000256" key="5">
    <source>
        <dbReference type="ARBA" id="ARBA00023085"/>
    </source>
</evidence>
<keyword evidence="4" id="KW-0378">Hydrolase</keyword>
<dbReference type="OrthoDB" id="2019149at2759"/>
<dbReference type="Gene3D" id="2.160.20.10">
    <property type="entry name" value="Single-stranded right-handed beta-helix, Pectin lyase-like"/>
    <property type="match status" value="1"/>
</dbReference>
<evidence type="ECO:0000256" key="2">
    <source>
        <dbReference type="ARBA" id="ARBA00008891"/>
    </source>
</evidence>
<comment type="similarity">
    <text evidence="2">Belongs to the pectinesterase family.</text>
</comment>
<dbReference type="Proteomes" id="UP000800235">
    <property type="component" value="Unassembled WGS sequence"/>
</dbReference>
<dbReference type="InterPro" id="IPR000070">
    <property type="entry name" value="Pectinesterase_cat"/>
</dbReference>
<evidence type="ECO:0000256" key="6">
    <source>
        <dbReference type="ARBA" id="ARBA00042203"/>
    </source>
</evidence>
<dbReference type="EC" id="3.1.1.11" evidence="3"/>
<gene>
    <name evidence="10" type="ORF">EJ08DRAFT_231905</name>
</gene>
<dbReference type="EMBL" id="MU007011">
    <property type="protein sequence ID" value="KAF2436231.1"/>
    <property type="molecule type" value="Genomic_DNA"/>
</dbReference>
<dbReference type="GO" id="GO:0045490">
    <property type="term" value="P:pectin catabolic process"/>
    <property type="evidence" value="ECO:0007669"/>
    <property type="project" value="TreeGrafter"/>
</dbReference>
<evidence type="ECO:0000256" key="7">
    <source>
        <dbReference type="SAM" id="MobiDB-lite"/>
    </source>
</evidence>
<dbReference type="GO" id="GO:0030599">
    <property type="term" value="F:pectinesterase activity"/>
    <property type="evidence" value="ECO:0007669"/>
    <property type="project" value="UniProtKB-EC"/>
</dbReference>
<name>A0A9P4P2K0_9PEZI</name>
<evidence type="ECO:0000256" key="4">
    <source>
        <dbReference type="ARBA" id="ARBA00022801"/>
    </source>
</evidence>
<dbReference type="AlphaFoldDB" id="A0A9P4P2K0"/>
<evidence type="ECO:0000256" key="1">
    <source>
        <dbReference type="ARBA" id="ARBA00005184"/>
    </source>
</evidence>
<feature type="compositionally biased region" description="Basic residues" evidence="7">
    <location>
        <begin position="24"/>
        <end position="33"/>
    </location>
</feature>
<organism evidence="10 11">
    <name type="scientific">Tothia fuscella</name>
    <dbReference type="NCBI Taxonomy" id="1048955"/>
    <lineage>
        <taxon>Eukaryota</taxon>
        <taxon>Fungi</taxon>
        <taxon>Dikarya</taxon>
        <taxon>Ascomycota</taxon>
        <taxon>Pezizomycotina</taxon>
        <taxon>Dothideomycetes</taxon>
        <taxon>Pleosporomycetidae</taxon>
        <taxon>Venturiales</taxon>
        <taxon>Cylindrosympodiaceae</taxon>
        <taxon>Tothia</taxon>
    </lineage>
</organism>
<reference evidence="10" key="1">
    <citation type="journal article" date="2020" name="Stud. Mycol.">
        <title>101 Dothideomycetes genomes: a test case for predicting lifestyles and emergence of pathogens.</title>
        <authorList>
            <person name="Haridas S."/>
            <person name="Albert R."/>
            <person name="Binder M."/>
            <person name="Bloem J."/>
            <person name="Labutti K."/>
            <person name="Salamov A."/>
            <person name="Andreopoulos B."/>
            <person name="Baker S."/>
            <person name="Barry K."/>
            <person name="Bills G."/>
            <person name="Bluhm B."/>
            <person name="Cannon C."/>
            <person name="Castanera R."/>
            <person name="Culley D."/>
            <person name="Daum C."/>
            <person name="Ezra D."/>
            <person name="Gonzalez J."/>
            <person name="Henrissat B."/>
            <person name="Kuo A."/>
            <person name="Liang C."/>
            <person name="Lipzen A."/>
            <person name="Lutzoni F."/>
            <person name="Magnuson J."/>
            <person name="Mondo S."/>
            <person name="Nolan M."/>
            <person name="Ohm R."/>
            <person name="Pangilinan J."/>
            <person name="Park H.-J."/>
            <person name="Ramirez L."/>
            <person name="Alfaro M."/>
            <person name="Sun H."/>
            <person name="Tritt A."/>
            <person name="Yoshinaga Y."/>
            <person name="Zwiers L.-H."/>
            <person name="Turgeon B."/>
            <person name="Goodwin S."/>
            <person name="Spatafora J."/>
            <person name="Crous P."/>
            <person name="Grigoriev I."/>
        </authorList>
    </citation>
    <scope>NUCLEOTIDE SEQUENCE</scope>
    <source>
        <strain evidence="10">CBS 130266</strain>
    </source>
</reference>
<keyword evidence="5" id="KW-0063">Aspartyl esterase</keyword>
<accession>A0A9P4P2K0</accession>
<dbReference type="Pfam" id="PF01095">
    <property type="entry name" value="Pectinesterase"/>
    <property type="match status" value="1"/>
</dbReference>
<keyword evidence="8" id="KW-0732">Signal</keyword>
<feature type="signal peptide" evidence="8">
    <location>
        <begin position="1"/>
        <end position="19"/>
    </location>
</feature>
<comment type="caution">
    <text evidence="10">The sequence shown here is derived from an EMBL/GenBank/DDBJ whole genome shotgun (WGS) entry which is preliminary data.</text>
</comment>
<feature type="domain" description="Pectinesterase catalytic" evidence="9">
    <location>
        <begin position="50"/>
        <end position="306"/>
    </location>
</feature>
<keyword evidence="11" id="KW-1185">Reference proteome</keyword>
<dbReference type="GO" id="GO:0042545">
    <property type="term" value="P:cell wall modification"/>
    <property type="evidence" value="ECO:0007669"/>
    <property type="project" value="InterPro"/>
</dbReference>
<dbReference type="PANTHER" id="PTHR31321:SF57">
    <property type="entry name" value="PECTINESTERASE 53-RELATED"/>
    <property type="match status" value="1"/>
</dbReference>
<evidence type="ECO:0000313" key="11">
    <source>
        <dbReference type="Proteomes" id="UP000800235"/>
    </source>
</evidence>
<evidence type="ECO:0000256" key="8">
    <source>
        <dbReference type="SAM" id="SignalP"/>
    </source>
</evidence>
<dbReference type="PANTHER" id="PTHR31321">
    <property type="entry name" value="ACYL-COA THIOESTER HYDROLASE YBHC-RELATED"/>
    <property type="match status" value="1"/>
</dbReference>
<evidence type="ECO:0000256" key="3">
    <source>
        <dbReference type="ARBA" id="ARBA00013229"/>
    </source>
</evidence>
<feature type="region of interest" description="Disordered" evidence="7">
    <location>
        <begin position="24"/>
        <end position="46"/>
    </location>
</feature>
<sequence length="333" mass="36626">MWCFLLFTLASCLFNEGLCSSPTHHHNHKRQSKSRTTPPPNCIPIGKDTKNPTIKSALASLGTGNTPACLFLNPGTYQEQIVINYKGPLTVYGSTPNSAAYSANTVTITHSVNSATAGNLDKSSTVLVMSSNVKFYNVNFKNGFGPEKSQAVAFTAHEDSRHLSFYACQFLSHQDTLYVKSGSTTYFNACYIEGNTDFIFGGGSAWLQSSTIASNAPGYITASGRDKDDPSWFVFDKCKIIATPNSKLSGKVFLGRPWRKLARVMFQNSMLSDILHKEGWTKMADGATPLFYEWNNTGAGAKIEGRRMESKATGAVKIESVLRDWEGWVDRKF</sequence>
<proteinExistence type="inferred from homology"/>
<evidence type="ECO:0000259" key="9">
    <source>
        <dbReference type="Pfam" id="PF01095"/>
    </source>
</evidence>
<evidence type="ECO:0000313" key="10">
    <source>
        <dbReference type="EMBL" id="KAF2436231.1"/>
    </source>
</evidence>
<dbReference type="InterPro" id="IPR011050">
    <property type="entry name" value="Pectin_lyase_fold/virulence"/>
</dbReference>
<feature type="chain" id="PRO_5040232598" description="pectinesterase" evidence="8">
    <location>
        <begin position="20"/>
        <end position="333"/>
    </location>
</feature>
<dbReference type="SUPFAM" id="SSF51126">
    <property type="entry name" value="Pectin lyase-like"/>
    <property type="match status" value="1"/>
</dbReference>